<evidence type="ECO:0000313" key="8">
    <source>
        <dbReference type="EMBL" id="MCW1915055.1"/>
    </source>
</evidence>
<keyword evidence="9" id="KW-1185">Reference proteome</keyword>
<feature type="transmembrane region" description="Helical" evidence="6">
    <location>
        <begin position="77"/>
        <end position="97"/>
    </location>
</feature>
<name>A0ABT3G5E3_9BACT</name>
<keyword evidence="5 6" id="KW-0472">Membrane</keyword>
<protein>
    <submittedName>
        <fullName evidence="8">DUF3817 domain-containing protein</fullName>
    </submittedName>
</protein>
<evidence type="ECO:0000256" key="1">
    <source>
        <dbReference type="ARBA" id="ARBA00004651"/>
    </source>
</evidence>
<evidence type="ECO:0000256" key="2">
    <source>
        <dbReference type="ARBA" id="ARBA00022475"/>
    </source>
</evidence>
<dbReference type="Pfam" id="PF12823">
    <property type="entry name" value="DUF3817"/>
    <property type="match status" value="1"/>
</dbReference>
<dbReference type="NCBIfam" id="TIGR03954">
    <property type="entry name" value="integ_memb_HG"/>
    <property type="match status" value="1"/>
</dbReference>
<evidence type="ECO:0000256" key="6">
    <source>
        <dbReference type="SAM" id="Phobius"/>
    </source>
</evidence>
<dbReference type="Proteomes" id="UP001165653">
    <property type="component" value="Unassembled WGS sequence"/>
</dbReference>
<gene>
    <name evidence="8" type="ORF">OJ996_15820</name>
</gene>
<evidence type="ECO:0000256" key="5">
    <source>
        <dbReference type="ARBA" id="ARBA00023136"/>
    </source>
</evidence>
<dbReference type="EMBL" id="JAPDDR010000008">
    <property type="protein sequence ID" value="MCW1915055.1"/>
    <property type="molecule type" value="Genomic_DNA"/>
</dbReference>
<evidence type="ECO:0000256" key="4">
    <source>
        <dbReference type="ARBA" id="ARBA00022989"/>
    </source>
</evidence>
<comment type="subcellular location">
    <subcellularLocation>
        <location evidence="1">Cell membrane</location>
        <topology evidence="1">Multi-pass membrane protein</topology>
    </subcellularLocation>
</comment>
<proteinExistence type="predicted"/>
<dbReference type="PANTHER" id="PTHR40077">
    <property type="entry name" value="MEMBRANE PROTEIN-RELATED"/>
    <property type="match status" value="1"/>
</dbReference>
<organism evidence="8 9">
    <name type="scientific">Luteolibacter rhizosphaerae</name>
    <dbReference type="NCBI Taxonomy" id="2989719"/>
    <lineage>
        <taxon>Bacteria</taxon>
        <taxon>Pseudomonadati</taxon>
        <taxon>Verrucomicrobiota</taxon>
        <taxon>Verrucomicrobiia</taxon>
        <taxon>Verrucomicrobiales</taxon>
        <taxon>Verrucomicrobiaceae</taxon>
        <taxon>Luteolibacter</taxon>
    </lineage>
</organism>
<dbReference type="InterPro" id="IPR023845">
    <property type="entry name" value="DUF3817_TM"/>
</dbReference>
<dbReference type="PANTHER" id="PTHR40077:SF1">
    <property type="entry name" value="MEMBRANE PROTEIN"/>
    <property type="match status" value="1"/>
</dbReference>
<comment type="caution">
    <text evidence="8">The sequence shown here is derived from an EMBL/GenBank/DDBJ whole genome shotgun (WGS) entry which is preliminary data.</text>
</comment>
<dbReference type="RefSeq" id="WP_264514598.1">
    <property type="nucleotide sequence ID" value="NZ_JAPDDR010000008.1"/>
</dbReference>
<sequence>MTIPDLRDPVGRVRAVGMVEAISLLILLVFSVLKRAEGLGMQDMGVTGVRMVGMIHGVLVMAFLLVLFQAWGARALSGKKCAIAFIASLLPFGPFLIDRKLAESTKDEALDSAD</sequence>
<evidence type="ECO:0000256" key="3">
    <source>
        <dbReference type="ARBA" id="ARBA00022692"/>
    </source>
</evidence>
<keyword evidence="3 6" id="KW-0812">Transmembrane</keyword>
<accession>A0ABT3G5E3</accession>
<keyword evidence="2" id="KW-1003">Cell membrane</keyword>
<feature type="transmembrane region" description="Helical" evidence="6">
    <location>
        <begin position="15"/>
        <end position="33"/>
    </location>
</feature>
<evidence type="ECO:0000259" key="7">
    <source>
        <dbReference type="Pfam" id="PF12823"/>
    </source>
</evidence>
<keyword evidence="4 6" id="KW-1133">Transmembrane helix</keyword>
<feature type="transmembrane region" description="Helical" evidence="6">
    <location>
        <begin position="54"/>
        <end position="71"/>
    </location>
</feature>
<feature type="domain" description="DUF3817" evidence="7">
    <location>
        <begin position="11"/>
        <end position="101"/>
    </location>
</feature>
<reference evidence="8" key="1">
    <citation type="submission" date="2022-10" db="EMBL/GenBank/DDBJ databases">
        <title>Luteolibacter sp. GHJ8, whole genome shotgun sequencing project.</title>
        <authorList>
            <person name="Zhao G."/>
            <person name="Shen L."/>
        </authorList>
    </citation>
    <scope>NUCLEOTIDE SEQUENCE</scope>
    <source>
        <strain evidence="8">GHJ8</strain>
    </source>
</reference>
<evidence type="ECO:0000313" key="9">
    <source>
        <dbReference type="Proteomes" id="UP001165653"/>
    </source>
</evidence>